<evidence type="ECO:0000313" key="1">
    <source>
        <dbReference type="EMBL" id="KKL46040.1"/>
    </source>
</evidence>
<organism evidence="1">
    <name type="scientific">marine sediment metagenome</name>
    <dbReference type="NCBI Taxonomy" id="412755"/>
    <lineage>
        <taxon>unclassified sequences</taxon>
        <taxon>metagenomes</taxon>
        <taxon>ecological metagenomes</taxon>
    </lineage>
</organism>
<accession>A0A0F9EM95</accession>
<evidence type="ECO:0008006" key="2">
    <source>
        <dbReference type="Google" id="ProtNLM"/>
    </source>
</evidence>
<feature type="non-terminal residue" evidence="1">
    <location>
        <position position="205"/>
    </location>
</feature>
<dbReference type="InterPro" id="IPR027417">
    <property type="entry name" value="P-loop_NTPase"/>
</dbReference>
<comment type="caution">
    <text evidence="1">The sequence shown here is derived from an EMBL/GenBank/DDBJ whole genome shotgun (WGS) entry which is preliminary data.</text>
</comment>
<dbReference type="Gene3D" id="3.40.50.300">
    <property type="entry name" value="P-loop containing nucleotide triphosphate hydrolases"/>
    <property type="match status" value="1"/>
</dbReference>
<dbReference type="EMBL" id="LAZR01034176">
    <property type="protein sequence ID" value="KKL46040.1"/>
    <property type="molecule type" value="Genomic_DNA"/>
</dbReference>
<reference evidence="1" key="1">
    <citation type="journal article" date="2015" name="Nature">
        <title>Complex archaea that bridge the gap between prokaryotes and eukaryotes.</title>
        <authorList>
            <person name="Spang A."/>
            <person name="Saw J.H."/>
            <person name="Jorgensen S.L."/>
            <person name="Zaremba-Niedzwiedzka K."/>
            <person name="Martijn J."/>
            <person name="Lind A.E."/>
            <person name="van Eijk R."/>
            <person name="Schleper C."/>
            <person name="Guy L."/>
            <person name="Ettema T.J."/>
        </authorList>
    </citation>
    <scope>NUCLEOTIDE SEQUENCE</scope>
</reference>
<dbReference type="AlphaFoldDB" id="A0A0F9EM95"/>
<proteinExistence type="predicted"/>
<name>A0A0F9EM95_9ZZZZ</name>
<protein>
    <recommendedName>
        <fullName evidence="2">Phage terminase large subunit N-terminal domain-containing protein</fullName>
    </recommendedName>
</protein>
<sequence>MNKLAARQTIFDALGYKPSKEQELFHFWDIEHPEIKTKLVAGGWRGGKSYSAEKELISRMLESGAGGLFWLVAEDYETSRDAEFKYLINDTLALGLTKDRDIPTSRVGPWELRLPRRELDIIIKNKSLQDLGKIGVEAPNGILVCEAARVPAEALMLLRGRLIQNDGWMLLSGTFDSSLGWYAAKFTEYQVPNADFGKIFSLPTW</sequence>
<gene>
    <name evidence="1" type="ORF">LCGC14_2349550</name>
</gene>